<name>A0A5M3VPF2_9ACTN</name>
<dbReference type="AlphaFoldDB" id="A0A5M3VPF2"/>
<protein>
    <submittedName>
        <fullName evidence="1">Uncharacterized protein</fullName>
    </submittedName>
</protein>
<reference evidence="1 2" key="1">
    <citation type="submission" date="2019-10" db="EMBL/GenBank/DDBJ databases">
        <title>Whole genome shotgun sequence of Acrocarpospora corrugata NBRC 13972.</title>
        <authorList>
            <person name="Ichikawa N."/>
            <person name="Kimura A."/>
            <person name="Kitahashi Y."/>
            <person name="Komaki H."/>
            <person name="Oguchi A."/>
        </authorList>
    </citation>
    <scope>NUCLEOTIDE SEQUENCE [LARGE SCALE GENOMIC DNA]</scope>
    <source>
        <strain evidence="1 2">NBRC 13972</strain>
    </source>
</reference>
<gene>
    <name evidence="1" type="ORF">Acor_07280</name>
</gene>
<comment type="caution">
    <text evidence="1">The sequence shown here is derived from an EMBL/GenBank/DDBJ whole genome shotgun (WGS) entry which is preliminary data.</text>
</comment>
<keyword evidence="2" id="KW-1185">Reference proteome</keyword>
<accession>A0A5M3VPF2</accession>
<dbReference type="EMBL" id="BLAD01000037">
    <property type="protein sequence ID" value="GER98666.1"/>
    <property type="molecule type" value="Genomic_DNA"/>
</dbReference>
<sequence length="87" mass="9383">MESYEYISDDQPDPFEDGLLEQAQQNGLVASGPGHLIILSHSDFDICVTAPPDDRIPAEIVMTRRTHTSPGVPVTGVMAVKSARGAY</sequence>
<dbReference type="Proteomes" id="UP000334990">
    <property type="component" value="Unassembled WGS sequence"/>
</dbReference>
<evidence type="ECO:0000313" key="2">
    <source>
        <dbReference type="Proteomes" id="UP000334990"/>
    </source>
</evidence>
<evidence type="ECO:0000313" key="1">
    <source>
        <dbReference type="EMBL" id="GER98666.1"/>
    </source>
</evidence>
<proteinExistence type="predicted"/>
<organism evidence="1 2">
    <name type="scientific">Acrocarpospora corrugata</name>
    <dbReference type="NCBI Taxonomy" id="35763"/>
    <lineage>
        <taxon>Bacteria</taxon>
        <taxon>Bacillati</taxon>
        <taxon>Actinomycetota</taxon>
        <taxon>Actinomycetes</taxon>
        <taxon>Streptosporangiales</taxon>
        <taxon>Streptosporangiaceae</taxon>
        <taxon>Acrocarpospora</taxon>
    </lineage>
</organism>